<comment type="caution">
    <text evidence="2">The sequence shown here is derived from an EMBL/GenBank/DDBJ whole genome shotgun (WGS) entry which is preliminary data.</text>
</comment>
<evidence type="ECO:0000313" key="2">
    <source>
        <dbReference type="EMBL" id="MBW0578156.1"/>
    </source>
</evidence>
<proteinExistence type="predicted"/>
<dbReference type="EMBL" id="AVOT02102217">
    <property type="protein sequence ID" value="MBW0578156.1"/>
    <property type="molecule type" value="Genomic_DNA"/>
</dbReference>
<reference evidence="2" key="1">
    <citation type="submission" date="2021-03" db="EMBL/GenBank/DDBJ databases">
        <title>Draft genome sequence of rust myrtle Austropuccinia psidii MF-1, a brazilian biotype.</title>
        <authorList>
            <person name="Quecine M.C."/>
            <person name="Pachon D.M.R."/>
            <person name="Bonatelli M.L."/>
            <person name="Correr F.H."/>
            <person name="Franceschini L.M."/>
            <person name="Leite T.F."/>
            <person name="Margarido G.R.A."/>
            <person name="Almeida C.A."/>
            <person name="Ferrarezi J.A."/>
            <person name="Labate C.A."/>
        </authorList>
    </citation>
    <scope>NUCLEOTIDE SEQUENCE</scope>
    <source>
        <strain evidence="2">MF-1</strain>
    </source>
</reference>
<feature type="region of interest" description="Disordered" evidence="1">
    <location>
        <begin position="1"/>
        <end position="34"/>
    </location>
</feature>
<accession>A0A9Q3KDI0</accession>
<evidence type="ECO:0000313" key="3">
    <source>
        <dbReference type="Proteomes" id="UP000765509"/>
    </source>
</evidence>
<gene>
    <name evidence="2" type="ORF">O181_117871</name>
</gene>
<organism evidence="2 3">
    <name type="scientific">Austropuccinia psidii MF-1</name>
    <dbReference type="NCBI Taxonomy" id="1389203"/>
    <lineage>
        <taxon>Eukaryota</taxon>
        <taxon>Fungi</taxon>
        <taxon>Dikarya</taxon>
        <taxon>Basidiomycota</taxon>
        <taxon>Pucciniomycotina</taxon>
        <taxon>Pucciniomycetes</taxon>
        <taxon>Pucciniales</taxon>
        <taxon>Sphaerophragmiaceae</taxon>
        <taxon>Austropuccinia</taxon>
    </lineage>
</organism>
<sequence length="152" mass="17366">MDKPSSSKLPASIEEIQEENFNEDNVEGQEEMSSKDRIHWKILEMQDRFLALIKKEGKNKSSSYTPKNSPLEEQTTLPRSFRQHQSPSPYPRPMATSTPYKEQIQNIFPRRVNILSPIPTPLHQGTPRNTTPIVRLGPSTMTCGLMEGMLKD</sequence>
<dbReference type="AlphaFoldDB" id="A0A9Q3KDI0"/>
<feature type="compositionally biased region" description="Polar residues" evidence="1">
    <location>
        <begin position="60"/>
        <end position="87"/>
    </location>
</feature>
<protein>
    <submittedName>
        <fullName evidence="2">Uncharacterized protein</fullName>
    </submittedName>
</protein>
<dbReference type="Proteomes" id="UP000765509">
    <property type="component" value="Unassembled WGS sequence"/>
</dbReference>
<name>A0A9Q3KDI0_9BASI</name>
<keyword evidence="3" id="KW-1185">Reference proteome</keyword>
<feature type="compositionally biased region" description="Acidic residues" evidence="1">
    <location>
        <begin position="15"/>
        <end position="30"/>
    </location>
</feature>
<evidence type="ECO:0000256" key="1">
    <source>
        <dbReference type="SAM" id="MobiDB-lite"/>
    </source>
</evidence>
<feature type="region of interest" description="Disordered" evidence="1">
    <location>
        <begin position="54"/>
        <end position="97"/>
    </location>
</feature>